<comment type="caution">
    <text evidence="1">The sequence shown here is derived from an EMBL/GenBank/DDBJ whole genome shotgun (WGS) entry which is preliminary data.</text>
</comment>
<dbReference type="EMBL" id="JACZOI010000643">
    <property type="protein sequence ID" value="MBE0981225.1"/>
    <property type="molecule type" value="Genomic_DNA"/>
</dbReference>
<sequence>MPRIITRPFLFSPLTLCISAVASAAKTMVKRKKLFTASWRA</sequence>
<dbReference type="AlphaFoldDB" id="A0AAP1RCI7"/>
<dbReference type="Proteomes" id="UP000640866">
    <property type="component" value="Unassembled WGS sequence"/>
</dbReference>
<reference evidence="1" key="1">
    <citation type="submission" date="2020-09" db="EMBL/GenBank/DDBJ databases">
        <title>Emerging polyconal dissemination of OXA-244-producing E. coli in France.</title>
        <authorList>
            <person name="Emeraud C."/>
            <person name="Girlich D."/>
            <person name="Bonnin R.A."/>
            <person name="Jousset A.B."/>
            <person name="Naas T."/>
            <person name="Dortet L."/>
        </authorList>
    </citation>
    <scope>NUCLEOTIDE SEQUENCE</scope>
    <source>
        <strain evidence="1">225E3</strain>
    </source>
</reference>
<protein>
    <submittedName>
        <fullName evidence="1">Hemin ABC transporter substrate-binding protein</fullName>
    </submittedName>
</protein>
<feature type="non-terminal residue" evidence="1">
    <location>
        <position position="41"/>
    </location>
</feature>
<name>A0AAP1RCI7_ECOLX</name>
<proteinExistence type="predicted"/>
<organism evidence="1 2">
    <name type="scientific">Escherichia coli</name>
    <dbReference type="NCBI Taxonomy" id="562"/>
    <lineage>
        <taxon>Bacteria</taxon>
        <taxon>Pseudomonadati</taxon>
        <taxon>Pseudomonadota</taxon>
        <taxon>Gammaproteobacteria</taxon>
        <taxon>Enterobacterales</taxon>
        <taxon>Enterobacteriaceae</taxon>
        <taxon>Escherichia</taxon>
    </lineage>
</organism>
<accession>A0AAP1RCI7</accession>
<evidence type="ECO:0000313" key="1">
    <source>
        <dbReference type="EMBL" id="MBE0981225.1"/>
    </source>
</evidence>
<evidence type="ECO:0000313" key="2">
    <source>
        <dbReference type="Proteomes" id="UP000640866"/>
    </source>
</evidence>
<gene>
    <name evidence="1" type="ORF">IH772_29395</name>
</gene>